<gene>
    <name evidence="2" type="ORF">SAMEA3545359_02138</name>
</gene>
<sequence length="109" mass="12235">MDKKEQNRQAAFWYIAYIAVIFAGQSIALWFLFDTTYYLLGLMAVFVVMTLINYHYLSGGPDKSANEFMDEVGRQQGRRPFMPFGRCVALCVPLALALAVNLLVQMGGA</sequence>
<protein>
    <submittedName>
        <fullName evidence="2">Uncharacterized protein</fullName>
    </submittedName>
</protein>
<proteinExistence type="predicted"/>
<keyword evidence="1" id="KW-0472">Membrane</keyword>
<feature type="transmembrane region" description="Helical" evidence="1">
    <location>
        <begin position="12"/>
        <end position="31"/>
    </location>
</feature>
<reference evidence="2" key="1">
    <citation type="submission" date="2015-09" db="EMBL/GenBank/DDBJ databases">
        <authorList>
            <consortium name="Pathogen Informatics"/>
        </authorList>
    </citation>
    <scope>NUCLEOTIDE SEQUENCE</scope>
    <source>
        <strain evidence="2">2789STDY5834896</strain>
    </source>
</reference>
<keyword evidence="1" id="KW-1133">Transmembrane helix</keyword>
<feature type="transmembrane region" description="Helical" evidence="1">
    <location>
        <begin position="37"/>
        <end position="57"/>
    </location>
</feature>
<evidence type="ECO:0000313" key="2">
    <source>
        <dbReference type="EMBL" id="SCJ80536.1"/>
    </source>
</evidence>
<name>A0A1C6JEJ5_9FIRM</name>
<accession>A0A1C6JEJ5</accession>
<dbReference type="AlphaFoldDB" id="A0A1C6JEJ5"/>
<keyword evidence="1" id="KW-0812">Transmembrane</keyword>
<evidence type="ECO:0000256" key="1">
    <source>
        <dbReference type="SAM" id="Phobius"/>
    </source>
</evidence>
<dbReference type="EMBL" id="FMHG01000001">
    <property type="protein sequence ID" value="SCJ80536.1"/>
    <property type="molecule type" value="Genomic_DNA"/>
</dbReference>
<organism evidence="2">
    <name type="scientific">uncultured Anaerotruncus sp</name>
    <dbReference type="NCBI Taxonomy" id="905011"/>
    <lineage>
        <taxon>Bacteria</taxon>
        <taxon>Bacillati</taxon>
        <taxon>Bacillota</taxon>
        <taxon>Clostridia</taxon>
        <taxon>Eubacteriales</taxon>
        <taxon>Oscillospiraceae</taxon>
        <taxon>Anaerotruncus</taxon>
        <taxon>environmental samples</taxon>
    </lineage>
</organism>
<feature type="transmembrane region" description="Helical" evidence="1">
    <location>
        <begin position="84"/>
        <end position="104"/>
    </location>
</feature>